<dbReference type="Gene3D" id="3.40.50.2300">
    <property type="match status" value="2"/>
</dbReference>
<evidence type="ECO:0000313" key="6">
    <source>
        <dbReference type="Proteomes" id="UP000278351"/>
    </source>
</evidence>
<dbReference type="Pfam" id="PF13377">
    <property type="entry name" value="Peripla_BP_3"/>
    <property type="match status" value="1"/>
</dbReference>
<gene>
    <name evidence="5" type="ORF">EGT74_04605</name>
</gene>
<evidence type="ECO:0000259" key="4">
    <source>
        <dbReference type="PROSITE" id="PS50932"/>
    </source>
</evidence>
<evidence type="ECO:0000256" key="2">
    <source>
        <dbReference type="ARBA" id="ARBA00023125"/>
    </source>
</evidence>
<dbReference type="GO" id="GO:0000976">
    <property type="term" value="F:transcription cis-regulatory region binding"/>
    <property type="evidence" value="ECO:0007669"/>
    <property type="project" value="TreeGrafter"/>
</dbReference>
<dbReference type="PANTHER" id="PTHR30146:SF109">
    <property type="entry name" value="HTH-TYPE TRANSCRIPTIONAL REGULATOR GALS"/>
    <property type="match status" value="1"/>
</dbReference>
<dbReference type="InterPro" id="IPR028082">
    <property type="entry name" value="Peripla_BP_I"/>
</dbReference>
<dbReference type="CDD" id="cd06267">
    <property type="entry name" value="PBP1_LacI_sugar_binding-like"/>
    <property type="match status" value="1"/>
</dbReference>
<dbReference type="InterPro" id="IPR046335">
    <property type="entry name" value="LacI/GalR-like_sensor"/>
</dbReference>
<dbReference type="SMART" id="SM00354">
    <property type="entry name" value="HTH_LACI"/>
    <property type="match status" value="1"/>
</dbReference>
<keyword evidence="3" id="KW-0804">Transcription</keyword>
<comment type="caution">
    <text evidence="5">The sequence shown here is derived from an EMBL/GenBank/DDBJ whole genome shotgun (WGS) entry which is preliminary data.</text>
</comment>
<dbReference type="SUPFAM" id="SSF53822">
    <property type="entry name" value="Periplasmic binding protein-like I"/>
    <property type="match status" value="1"/>
</dbReference>
<evidence type="ECO:0000313" key="5">
    <source>
        <dbReference type="EMBL" id="RPE12830.1"/>
    </source>
</evidence>
<keyword evidence="6" id="KW-1185">Reference proteome</keyword>
<accession>A0A3N4Q9Z6</accession>
<evidence type="ECO:0000256" key="1">
    <source>
        <dbReference type="ARBA" id="ARBA00023015"/>
    </source>
</evidence>
<dbReference type="PANTHER" id="PTHR30146">
    <property type="entry name" value="LACI-RELATED TRANSCRIPTIONAL REPRESSOR"/>
    <property type="match status" value="1"/>
</dbReference>
<organism evidence="5 6">
    <name type="scientific">Chitinophaga lutea</name>
    <dbReference type="NCBI Taxonomy" id="2488634"/>
    <lineage>
        <taxon>Bacteria</taxon>
        <taxon>Pseudomonadati</taxon>
        <taxon>Bacteroidota</taxon>
        <taxon>Chitinophagia</taxon>
        <taxon>Chitinophagales</taxon>
        <taxon>Chitinophagaceae</taxon>
        <taxon>Chitinophaga</taxon>
    </lineage>
</organism>
<keyword evidence="2" id="KW-0238">DNA-binding</keyword>
<keyword evidence="1" id="KW-0805">Transcription regulation</keyword>
<protein>
    <submittedName>
        <fullName evidence="5">LacI family transcriptional regulator</fullName>
    </submittedName>
</protein>
<dbReference type="PROSITE" id="PS50932">
    <property type="entry name" value="HTH_LACI_2"/>
    <property type="match status" value="1"/>
</dbReference>
<dbReference type="InterPro" id="IPR000843">
    <property type="entry name" value="HTH_LacI"/>
</dbReference>
<proteinExistence type="predicted"/>
<dbReference type="AlphaFoldDB" id="A0A3N4Q9Z6"/>
<name>A0A3N4Q9Z6_9BACT</name>
<evidence type="ECO:0000256" key="3">
    <source>
        <dbReference type="ARBA" id="ARBA00023163"/>
    </source>
</evidence>
<dbReference type="GO" id="GO:0003700">
    <property type="term" value="F:DNA-binding transcription factor activity"/>
    <property type="evidence" value="ECO:0007669"/>
    <property type="project" value="TreeGrafter"/>
</dbReference>
<dbReference type="Pfam" id="PF00356">
    <property type="entry name" value="LacI"/>
    <property type="match status" value="1"/>
</dbReference>
<dbReference type="Proteomes" id="UP000278351">
    <property type="component" value="Unassembled WGS sequence"/>
</dbReference>
<dbReference type="SUPFAM" id="SSF47413">
    <property type="entry name" value="lambda repressor-like DNA-binding domains"/>
    <property type="match status" value="1"/>
</dbReference>
<dbReference type="Gene3D" id="1.10.260.40">
    <property type="entry name" value="lambda repressor-like DNA-binding domains"/>
    <property type="match status" value="1"/>
</dbReference>
<feature type="domain" description="HTH lacI-type" evidence="4">
    <location>
        <begin position="61"/>
        <end position="115"/>
    </location>
</feature>
<dbReference type="CDD" id="cd01392">
    <property type="entry name" value="HTH_LacI"/>
    <property type="match status" value="1"/>
</dbReference>
<sequence>MRYVRLMRCFIRDKPAFDRPGGKYRPDVSPGAKIHLSINFLNIALHYSSSNVKDRQNTNKITIYDIAQALGLSASTVSRALQNNPLINEETRSKVQELAAEMNYVPNWIASSLRKKRSNIIGLIVPRTSMYFQSTAISGIQHEAHKYGFSIVIGQSDETVAMEKELVHTFFSLRVDGLLAVSSMFTTNFDHFSPFIRNNIPLVFYDRVPLDFPGYTITGDDFKGGFLATEHLIQQGCKRIAHYAGVLTCNLYQQRLAGYKAALAKYKIPFDESLVYVHNLTLDAGAEAARQIFAGGNIPDGLFAANDSSAVAFIQEAKKKGVKVPEQVKVVGYSNDLSSRIISPSLTTIEQSGYRMGEKAVETLVQLINKDEKIKVTKNFVFEVELIPRESSAR</sequence>
<dbReference type="InterPro" id="IPR010982">
    <property type="entry name" value="Lambda_DNA-bd_dom_sf"/>
</dbReference>
<reference evidence="5 6" key="1">
    <citation type="submission" date="2018-11" db="EMBL/GenBank/DDBJ databases">
        <title>Chitinophaga lutea sp.nov., isolate from arsenic contaminated soil.</title>
        <authorList>
            <person name="Zong Y."/>
        </authorList>
    </citation>
    <scope>NUCLEOTIDE SEQUENCE [LARGE SCALE GENOMIC DNA]</scope>
    <source>
        <strain evidence="5 6">ZY74</strain>
    </source>
</reference>
<dbReference type="EMBL" id="RPDH01000001">
    <property type="protein sequence ID" value="RPE12830.1"/>
    <property type="molecule type" value="Genomic_DNA"/>
</dbReference>